<dbReference type="Proteomes" id="UP000194236">
    <property type="component" value="Unassembled WGS sequence"/>
</dbReference>
<dbReference type="GO" id="GO:0016020">
    <property type="term" value="C:membrane"/>
    <property type="evidence" value="ECO:0007669"/>
    <property type="project" value="UniProtKB-SubCell"/>
</dbReference>
<evidence type="ECO:0000313" key="7">
    <source>
        <dbReference type="EMBL" id="OTF72406.1"/>
    </source>
</evidence>
<dbReference type="Gene3D" id="1.20.1070.10">
    <property type="entry name" value="Rhodopsin 7-helix transmembrane proteins"/>
    <property type="match status" value="1"/>
</dbReference>
<evidence type="ECO:0000256" key="2">
    <source>
        <dbReference type="ARBA" id="ARBA00022692"/>
    </source>
</evidence>
<organism evidence="7 8">
    <name type="scientific">Euroglyphus maynei</name>
    <name type="common">Mayne's house dust mite</name>
    <dbReference type="NCBI Taxonomy" id="6958"/>
    <lineage>
        <taxon>Eukaryota</taxon>
        <taxon>Metazoa</taxon>
        <taxon>Ecdysozoa</taxon>
        <taxon>Arthropoda</taxon>
        <taxon>Chelicerata</taxon>
        <taxon>Arachnida</taxon>
        <taxon>Acari</taxon>
        <taxon>Acariformes</taxon>
        <taxon>Sarcoptiformes</taxon>
        <taxon>Astigmata</taxon>
        <taxon>Psoroptidia</taxon>
        <taxon>Analgoidea</taxon>
        <taxon>Pyroglyphidae</taxon>
        <taxon>Pyroglyphinae</taxon>
        <taxon>Euroglyphus</taxon>
    </lineage>
</organism>
<keyword evidence="4 5" id="KW-0472">Membrane</keyword>
<evidence type="ECO:0000256" key="4">
    <source>
        <dbReference type="ARBA" id="ARBA00023136"/>
    </source>
</evidence>
<comment type="caution">
    <text evidence="7">The sequence shown here is derived from an EMBL/GenBank/DDBJ whole genome shotgun (WGS) entry which is preliminary data.</text>
</comment>
<accession>A0A1Y3AYC9</accession>
<dbReference type="InterPro" id="IPR017452">
    <property type="entry name" value="GPCR_Rhodpsn_7TM"/>
</dbReference>
<gene>
    <name evidence="7" type="ORF">BLA29_010254</name>
</gene>
<feature type="transmembrane region" description="Helical" evidence="5">
    <location>
        <begin position="30"/>
        <end position="58"/>
    </location>
</feature>
<evidence type="ECO:0000256" key="5">
    <source>
        <dbReference type="SAM" id="Phobius"/>
    </source>
</evidence>
<dbReference type="OrthoDB" id="9894375at2759"/>
<comment type="subcellular location">
    <subcellularLocation>
        <location evidence="1">Membrane</location>
    </subcellularLocation>
</comment>
<evidence type="ECO:0000256" key="1">
    <source>
        <dbReference type="ARBA" id="ARBA00004370"/>
    </source>
</evidence>
<feature type="domain" description="G-protein coupled receptors family 1 profile" evidence="6">
    <location>
        <begin position="46"/>
        <end position="148"/>
    </location>
</feature>
<feature type="transmembrane region" description="Helical" evidence="5">
    <location>
        <begin position="70"/>
        <end position="97"/>
    </location>
</feature>
<feature type="transmembrane region" description="Helical" evidence="5">
    <location>
        <begin position="117"/>
        <end position="138"/>
    </location>
</feature>
<evidence type="ECO:0000313" key="8">
    <source>
        <dbReference type="Proteomes" id="UP000194236"/>
    </source>
</evidence>
<sequence length="148" mass="16495">MDYCNNETLKQFEQIKSSDSFESVIYLYKVFVPILLAGCLLSLILNTVLVIIGTIIQSKLSRLNRSRSPILLLSLNLAATDSIASFLMGFGLLINSFLPVVLDINLTNLCFKLILEIFRLSALIASALHLLALALVHYKGIVNPLHYR</sequence>
<proteinExistence type="predicted"/>
<dbReference type="AlphaFoldDB" id="A0A1Y3AYC9"/>
<reference evidence="7 8" key="1">
    <citation type="submission" date="2017-03" db="EMBL/GenBank/DDBJ databases">
        <title>Genome Survey of Euroglyphus maynei.</title>
        <authorList>
            <person name="Arlian L.G."/>
            <person name="Morgan M.S."/>
            <person name="Rider S.D."/>
        </authorList>
    </citation>
    <scope>NUCLEOTIDE SEQUENCE [LARGE SCALE GENOMIC DNA]</scope>
    <source>
        <strain evidence="7">Arlian Lab</strain>
        <tissue evidence="7">Whole body</tissue>
    </source>
</reference>
<keyword evidence="8" id="KW-1185">Reference proteome</keyword>
<keyword evidence="2 5" id="KW-0812">Transmembrane</keyword>
<evidence type="ECO:0000259" key="6">
    <source>
        <dbReference type="PROSITE" id="PS50262"/>
    </source>
</evidence>
<dbReference type="EMBL" id="MUJZ01056308">
    <property type="protein sequence ID" value="OTF72406.1"/>
    <property type="molecule type" value="Genomic_DNA"/>
</dbReference>
<protein>
    <recommendedName>
        <fullName evidence="6">G-protein coupled receptors family 1 profile domain-containing protein</fullName>
    </recommendedName>
</protein>
<name>A0A1Y3AYC9_EURMA</name>
<evidence type="ECO:0000256" key="3">
    <source>
        <dbReference type="ARBA" id="ARBA00022989"/>
    </source>
</evidence>
<keyword evidence="3 5" id="KW-1133">Transmembrane helix</keyword>
<dbReference type="SUPFAM" id="SSF81321">
    <property type="entry name" value="Family A G protein-coupled receptor-like"/>
    <property type="match status" value="1"/>
</dbReference>
<dbReference type="PROSITE" id="PS50262">
    <property type="entry name" value="G_PROTEIN_RECEP_F1_2"/>
    <property type="match status" value="1"/>
</dbReference>